<organism evidence="3">
    <name type="scientific">Aplanochytrium stocchinoi</name>
    <dbReference type="NCBI Taxonomy" id="215587"/>
    <lineage>
        <taxon>Eukaryota</taxon>
        <taxon>Sar</taxon>
        <taxon>Stramenopiles</taxon>
        <taxon>Bigyra</taxon>
        <taxon>Labyrinthulomycetes</taxon>
        <taxon>Thraustochytrida</taxon>
        <taxon>Thraustochytriidae</taxon>
        <taxon>Aplanochytrium</taxon>
    </lineage>
</organism>
<name>A0A7S3PA45_9STRA</name>
<dbReference type="AlphaFoldDB" id="A0A7S3PA45"/>
<dbReference type="PANTHER" id="PTHR22904">
    <property type="entry name" value="TPR REPEAT CONTAINING PROTEIN"/>
    <property type="match status" value="1"/>
</dbReference>
<evidence type="ECO:0008006" key="4">
    <source>
        <dbReference type="Google" id="ProtNLM"/>
    </source>
</evidence>
<dbReference type="InterPro" id="IPR019734">
    <property type="entry name" value="TPR_rpt"/>
</dbReference>
<keyword evidence="1" id="KW-0677">Repeat</keyword>
<evidence type="ECO:0000256" key="1">
    <source>
        <dbReference type="ARBA" id="ARBA00022737"/>
    </source>
</evidence>
<accession>A0A7S3PA45</accession>
<protein>
    <recommendedName>
        <fullName evidence="4">CHIP N-terminal tetratricopeptide repeat domain-containing protein</fullName>
    </recommendedName>
</protein>
<dbReference type="SUPFAM" id="SSF48452">
    <property type="entry name" value="TPR-like"/>
    <property type="match status" value="1"/>
</dbReference>
<dbReference type="EMBL" id="HBIN01001457">
    <property type="protein sequence ID" value="CAE0430519.1"/>
    <property type="molecule type" value="Transcribed_RNA"/>
</dbReference>
<dbReference type="InterPro" id="IPR011990">
    <property type="entry name" value="TPR-like_helical_dom_sf"/>
</dbReference>
<sequence>MNAFKSIFGGSSPEEEAASKLDVAKRQALLHKEKGNTLFKQKDYNGCVREYTEGIDGFPFDENGKPAVIVIPHPNTKQQETNILAVLFSNRAAGFTALARYDLAYKDAEMCILLEAKWSKGYVRKGKALLGLHRYKEAATAYSKAVECESSTRAQEKERHDREIECLCQQNETNNKAYLNLMDKVKMLETQLDDYKLVFGSAGKKQA</sequence>
<reference evidence="3" key="1">
    <citation type="submission" date="2021-01" db="EMBL/GenBank/DDBJ databases">
        <authorList>
            <person name="Corre E."/>
            <person name="Pelletier E."/>
            <person name="Niang G."/>
            <person name="Scheremetjew M."/>
            <person name="Finn R."/>
            <person name="Kale V."/>
            <person name="Holt S."/>
            <person name="Cochrane G."/>
            <person name="Meng A."/>
            <person name="Brown T."/>
            <person name="Cohen L."/>
        </authorList>
    </citation>
    <scope>NUCLEOTIDE SEQUENCE</scope>
    <source>
        <strain evidence="3">GSBS06</strain>
    </source>
</reference>
<dbReference type="Gene3D" id="1.25.40.10">
    <property type="entry name" value="Tetratricopeptide repeat domain"/>
    <property type="match status" value="1"/>
</dbReference>
<keyword evidence="2" id="KW-0802">TPR repeat</keyword>
<dbReference type="SMART" id="SM00028">
    <property type="entry name" value="TPR"/>
    <property type="match status" value="3"/>
</dbReference>
<evidence type="ECO:0000256" key="2">
    <source>
        <dbReference type="ARBA" id="ARBA00022803"/>
    </source>
</evidence>
<proteinExistence type="predicted"/>
<gene>
    <name evidence="3" type="ORF">ASTO00021_LOCUS864</name>
</gene>
<dbReference type="GO" id="GO:0051879">
    <property type="term" value="F:Hsp90 protein binding"/>
    <property type="evidence" value="ECO:0007669"/>
    <property type="project" value="TreeGrafter"/>
</dbReference>
<dbReference type="PANTHER" id="PTHR22904:SF523">
    <property type="entry name" value="STRESS-INDUCED-PHOSPHOPROTEIN 1"/>
    <property type="match status" value="1"/>
</dbReference>
<evidence type="ECO:0000313" key="3">
    <source>
        <dbReference type="EMBL" id="CAE0430519.1"/>
    </source>
</evidence>